<reference evidence="2 4" key="1">
    <citation type="submission" date="2014-04" db="EMBL/GenBank/DDBJ databases">
        <authorList>
            <consortium name="DOE Joint Genome Institute"/>
            <person name="Kuo A."/>
            <person name="Girlanda M."/>
            <person name="Perotto S."/>
            <person name="Kohler A."/>
            <person name="Nagy L.G."/>
            <person name="Floudas D."/>
            <person name="Copeland A."/>
            <person name="Barry K.W."/>
            <person name="Cichocki N."/>
            <person name="Veneault-Fourrey C."/>
            <person name="LaButti K."/>
            <person name="Lindquist E.A."/>
            <person name="Lipzen A."/>
            <person name="Lundell T."/>
            <person name="Morin E."/>
            <person name="Murat C."/>
            <person name="Sun H."/>
            <person name="Tunlid A."/>
            <person name="Henrissat B."/>
            <person name="Grigoriev I.V."/>
            <person name="Hibbett D.S."/>
            <person name="Martin F."/>
            <person name="Nordberg H.P."/>
            <person name="Cantor M.N."/>
            <person name="Hua S.X."/>
        </authorList>
    </citation>
    <scope>NUCLEOTIDE SEQUENCE [LARGE SCALE GENOMIC DNA]</scope>
    <source>
        <strain evidence="2 4">MUT 4182</strain>
    </source>
</reference>
<dbReference type="EMBL" id="KN823031">
    <property type="protein sequence ID" value="KIO26013.1"/>
    <property type="molecule type" value="Genomic_DNA"/>
</dbReference>
<dbReference type="HOGENOM" id="CLU_2238608_0_0_1"/>
<feature type="region of interest" description="Disordered" evidence="1">
    <location>
        <begin position="69"/>
        <end position="105"/>
    </location>
</feature>
<proteinExistence type="predicted"/>
<protein>
    <submittedName>
        <fullName evidence="2">Uncharacterized protein</fullName>
    </submittedName>
</protein>
<evidence type="ECO:0000313" key="3">
    <source>
        <dbReference type="EMBL" id="KIO26013.1"/>
    </source>
</evidence>
<dbReference type="EMBL" id="KN823340">
    <property type="protein sequence ID" value="KIO17825.1"/>
    <property type="molecule type" value="Genomic_DNA"/>
</dbReference>
<reference evidence="2" key="3">
    <citation type="submission" date="2015-02" db="EMBL/GenBank/DDBJ databases">
        <title>Evolutionary Origins and Diversification of the Mycorrhizal Mutualists.</title>
        <authorList>
            <consortium name="DOE Joint Genome Institute"/>
            <consortium name="Mycorrhizal Genomics Consortium"/>
            <person name="Kohler A."/>
            <person name="Kuo A."/>
            <person name="Nagy L.G."/>
            <person name="Floudas D."/>
            <person name="Copeland A."/>
            <person name="Barry K.W."/>
            <person name="Cichocki N."/>
            <person name="Veneault-Fourrey C."/>
            <person name="LaButti K."/>
            <person name="Lindquist E.A."/>
            <person name="Lipzen A."/>
            <person name="Lundell T."/>
            <person name="Morin E."/>
            <person name="Murat C."/>
            <person name="Riley R."/>
            <person name="Ohm R."/>
            <person name="Sun H."/>
            <person name="Tunlid A."/>
            <person name="Henrissat B."/>
            <person name="Grigoriev I.V."/>
            <person name="Hibbett D.S."/>
            <person name="Martin F."/>
        </authorList>
    </citation>
    <scope>NUCLEOTIDE SEQUENCE</scope>
    <source>
        <strain evidence="2 4">MUT 4182</strain>
    </source>
</reference>
<dbReference type="AlphaFoldDB" id="A0A0C3PSX7"/>
<evidence type="ECO:0000313" key="4">
    <source>
        <dbReference type="Proteomes" id="UP000054248"/>
    </source>
</evidence>
<evidence type="ECO:0000256" key="1">
    <source>
        <dbReference type="SAM" id="MobiDB-lite"/>
    </source>
</evidence>
<gene>
    <name evidence="3" type="ORF">M407DRAFT_243887</name>
    <name evidence="2" type="ORF">M407DRAFT_246639</name>
</gene>
<sequence>MSFATLSSMMPNATSIAYLQNQIISAVPIDIDPRLADSAKSLAFCLAMVASVHGMKVLTRALGYVVETATTDEEEEPPKRGRRMERTRFGGANASPASTPDGSSL</sequence>
<dbReference type="Proteomes" id="UP000054248">
    <property type="component" value="Unassembled WGS sequence"/>
</dbReference>
<feature type="compositionally biased region" description="Polar residues" evidence="1">
    <location>
        <begin position="95"/>
        <end position="105"/>
    </location>
</feature>
<keyword evidence="4" id="KW-1185">Reference proteome</keyword>
<reference evidence="4" key="2">
    <citation type="submission" date="2015-01" db="EMBL/GenBank/DDBJ databases">
        <title>Evolutionary Origins and Diversification of the Mycorrhizal Mutualists.</title>
        <authorList>
            <consortium name="DOE Joint Genome Institute"/>
            <consortium name="Mycorrhizal Genomics Consortium"/>
            <person name="Kohler A."/>
            <person name="Kuo A."/>
            <person name="Nagy L.G."/>
            <person name="Floudas D."/>
            <person name="Copeland A."/>
            <person name="Barry K.W."/>
            <person name="Cichocki N."/>
            <person name="Veneault-Fourrey C."/>
            <person name="LaButti K."/>
            <person name="Lindquist E.A."/>
            <person name="Lipzen A."/>
            <person name="Lundell T."/>
            <person name="Morin E."/>
            <person name="Murat C."/>
            <person name="Riley R."/>
            <person name="Ohm R."/>
            <person name="Sun H."/>
            <person name="Tunlid A."/>
            <person name="Henrissat B."/>
            <person name="Grigoriev I.V."/>
            <person name="Hibbett D.S."/>
            <person name="Martin F."/>
        </authorList>
    </citation>
    <scope>NUCLEOTIDE SEQUENCE [LARGE SCALE GENOMIC DNA]</scope>
    <source>
        <strain evidence="4">MUT 4182</strain>
    </source>
</reference>
<evidence type="ECO:0000313" key="2">
    <source>
        <dbReference type="EMBL" id="KIO17825.1"/>
    </source>
</evidence>
<dbReference type="OrthoDB" id="3212440at2759"/>
<accession>A0A0C3PSX7</accession>
<organism evidence="2 4">
    <name type="scientific">Tulasnella calospora MUT 4182</name>
    <dbReference type="NCBI Taxonomy" id="1051891"/>
    <lineage>
        <taxon>Eukaryota</taxon>
        <taxon>Fungi</taxon>
        <taxon>Dikarya</taxon>
        <taxon>Basidiomycota</taxon>
        <taxon>Agaricomycotina</taxon>
        <taxon>Agaricomycetes</taxon>
        <taxon>Cantharellales</taxon>
        <taxon>Tulasnellaceae</taxon>
        <taxon>Tulasnella</taxon>
    </lineage>
</organism>
<name>A0A0C3PSX7_9AGAM</name>